<dbReference type="InterPro" id="IPR013325">
    <property type="entry name" value="RNA_pol_sigma_r2"/>
</dbReference>
<evidence type="ECO:0000259" key="5">
    <source>
        <dbReference type="Pfam" id="PF04542"/>
    </source>
</evidence>
<dbReference type="PANTHER" id="PTHR43133:SF46">
    <property type="entry name" value="RNA POLYMERASE SIGMA-70 FACTOR ECF SUBFAMILY"/>
    <property type="match status" value="1"/>
</dbReference>
<dbReference type="Proteomes" id="UP001325680">
    <property type="component" value="Chromosome"/>
</dbReference>
<dbReference type="Gene3D" id="1.10.10.10">
    <property type="entry name" value="Winged helix-like DNA-binding domain superfamily/Winged helix DNA-binding domain"/>
    <property type="match status" value="1"/>
</dbReference>
<reference evidence="7 8" key="1">
    <citation type="submission" date="2023-12" db="EMBL/GenBank/DDBJ databases">
        <title>Genome sequencing and assembly of bacterial species from a model synthetic community.</title>
        <authorList>
            <person name="Hogle S.L."/>
        </authorList>
    </citation>
    <scope>NUCLEOTIDE SEQUENCE [LARGE SCALE GENOMIC DNA]</scope>
    <source>
        <strain evidence="7 8">HAMBI_3031</strain>
    </source>
</reference>
<proteinExistence type="inferred from homology"/>
<dbReference type="EMBL" id="CP139960">
    <property type="protein sequence ID" value="WQD38024.1"/>
    <property type="molecule type" value="Genomic_DNA"/>
</dbReference>
<dbReference type="PANTHER" id="PTHR43133">
    <property type="entry name" value="RNA POLYMERASE ECF-TYPE SIGMA FACTO"/>
    <property type="match status" value="1"/>
</dbReference>
<dbReference type="InterPro" id="IPR013249">
    <property type="entry name" value="RNA_pol_sigma70_r4_t2"/>
</dbReference>
<dbReference type="InterPro" id="IPR036388">
    <property type="entry name" value="WH-like_DNA-bd_sf"/>
</dbReference>
<dbReference type="RefSeq" id="WP_162817849.1">
    <property type="nucleotide sequence ID" value="NZ_CP139960.1"/>
</dbReference>
<keyword evidence="2" id="KW-0805">Transcription regulation</keyword>
<dbReference type="Gene3D" id="1.10.1740.10">
    <property type="match status" value="1"/>
</dbReference>
<dbReference type="Pfam" id="PF08281">
    <property type="entry name" value="Sigma70_r4_2"/>
    <property type="match status" value="1"/>
</dbReference>
<comment type="similarity">
    <text evidence="1">Belongs to the sigma-70 factor family. ECF subfamily.</text>
</comment>
<dbReference type="InterPro" id="IPR014284">
    <property type="entry name" value="RNA_pol_sigma-70_dom"/>
</dbReference>
<gene>
    <name evidence="7" type="ORF">U0035_20365</name>
</gene>
<evidence type="ECO:0000256" key="1">
    <source>
        <dbReference type="ARBA" id="ARBA00010641"/>
    </source>
</evidence>
<feature type="domain" description="RNA polymerase sigma factor 70 region 4 type 2" evidence="6">
    <location>
        <begin position="124"/>
        <end position="175"/>
    </location>
</feature>
<organism evidence="7 8">
    <name type="scientific">Niabella yanshanensis</name>
    <dbReference type="NCBI Taxonomy" id="577386"/>
    <lineage>
        <taxon>Bacteria</taxon>
        <taxon>Pseudomonadati</taxon>
        <taxon>Bacteroidota</taxon>
        <taxon>Chitinophagia</taxon>
        <taxon>Chitinophagales</taxon>
        <taxon>Chitinophagaceae</taxon>
        <taxon>Niabella</taxon>
    </lineage>
</organism>
<dbReference type="NCBIfam" id="TIGR02937">
    <property type="entry name" value="sigma70-ECF"/>
    <property type="match status" value="1"/>
</dbReference>
<dbReference type="InterPro" id="IPR013324">
    <property type="entry name" value="RNA_pol_sigma_r3/r4-like"/>
</dbReference>
<evidence type="ECO:0000256" key="2">
    <source>
        <dbReference type="ARBA" id="ARBA00023015"/>
    </source>
</evidence>
<protein>
    <submittedName>
        <fullName evidence="7">Sigma-70 family RNA polymerase sigma factor</fullName>
    </submittedName>
</protein>
<keyword evidence="3" id="KW-0731">Sigma factor</keyword>
<name>A0ABZ0W654_9BACT</name>
<dbReference type="SUPFAM" id="SSF88946">
    <property type="entry name" value="Sigma2 domain of RNA polymerase sigma factors"/>
    <property type="match status" value="1"/>
</dbReference>
<feature type="domain" description="RNA polymerase sigma-70 region 2" evidence="5">
    <location>
        <begin position="32"/>
        <end position="91"/>
    </location>
</feature>
<evidence type="ECO:0000259" key="6">
    <source>
        <dbReference type="Pfam" id="PF08281"/>
    </source>
</evidence>
<evidence type="ECO:0000313" key="7">
    <source>
        <dbReference type="EMBL" id="WQD38024.1"/>
    </source>
</evidence>
<evidence type="ECO:0000256" key="3">
    <source>
        <dbReference type="ARBA" id="ARBA00023082"/>
    </source>
</evidence>
<evidence type="ECO:0000313" key="8">
    <source>
        <dbReference type="Proteomes" id="UP001325680"/>
    </source>
</evidence>
<dbReference type="InterPro" id="IPR007627">
    <property type="entry name" value="RNA_pol_sigma70_r2"/>
</dbReference>
<dbReference type="InterPro" id="IPR039425">
    <property type="entry name" value="RNA_pol_sigma-70-like"/>
</dbReference>
<accession>A0ABZ0W654</accession>
<sequence>MKNQRLYELLLRIAEHDDEMAFKELYNFFYFDLIAFSRSILNSEQDAEDVVINVFVRLWQNRKTMGSIKNISAYLYTAAKYASINMLKSRKEINNIDIDDLSDTFQYSFANPETELIDRENIKRLGELLNTLPPKSRLVFYLVKDKGLSCKEVSILLNTSIRTVETQLYQTMRKIASWLDRENIRPKRKPGNS</sequence>
<dbReference type="Pfam" id="PF04542">
    <property type="entry name" value="Sigma70_r2"/>
    <property type="match status" value="1"/>
</dbReference>
<dbReference type="SUPFAM" id="SSF88659">
    <property type="entry name" value="Sigma3 and sigma4 domains of RNA polymerase sigma factors"/>
    <property type="match status" value="1"/>
</dbReference>
<evidence type="ECO:0000256" key="4">
    <source>
        <dbReference type="ARBA" id="ARBA00023163"/>
    </source>
</evidence>
<keyword evidence="8" id="KW-1185">Reference proteome</keyword>
<keyword evidence="4" id="KW-0804">Transcription</keyword>